<feature type="compositionally biased region" description="Basic residues" evidence="10">
    <location>
        <begin position="310"/>
        <end position="324"/>
    </location>
</feature>
<feature type="binding site" evidence="9">
    <location>
        <position position="170"/>
    </location>
    <ligand>
        <name>ATP</name>
        <dbReference type="ChEBI" id="CHEBI:30616"/>
    </ligand>
</feature>
<feature type="compositionally biased region" description="Basic and acidic residues" evidence="10">
    <location>
        <begin position="480"/>
        <end position="489"/>
    </location>
</feature>
<keyword evidence="13" id="KW-1185">Reference proteome</keyword>
<dbReference type="GO" id="GO:0005634">
    <property type="term" value="C:nucleus"/>
    <property type="evidence" value="ECO:0007669"/>
    <property type="project" value="TreeGrafter"/>
</dbReference>
<evidence type="ECO:0000259" key="11">
    <source>
        <dbReference type="PROSITE" id="PS50011"/>
    </source>
</evidence>
<comment type="catalytic activity">
    <reaction evidence="8">
        <text>L-seryl-[protein] + ATP = O-phospho-L-seryl-[protein] + ADP + H(+)</text>
        <dbReference type="Rhea" id="RHEA:17989"/>
        <dbReference type="Rhea" id="RHEA-COMP:9863"/>
        <dbReference type="Rhea" id="RHEA-COMP:11604"/>
        <dbReference type="ChEBI" id="CHEBI:15378"/>
        <dbReference type="ChEBI" id="CHEBI:29999"/>
        <dbReference type="ChEBI" id="CHEBI:30616"/>
        <dbReference type="ChEBI" id="CHEBI:83421"/>
        <dbReference type="ChEBI" id="CHEBI:456216"/>
        <dbReference type="EC" id="2.7.11.1"/>
    </reaction>
</comment>
<gene>
    <name evidence="12" type="ORF">M5D96_014019</name>
</gene>
<evidence type="ECO:0000256" key="9">
    <source>
        <dbReference type="PROSITE-ProRule" id="PRU10141"/>
    </source>
</evidence>
<dbReference type="OrthoDB" id="2649at2759"/>
<dbReference type="InterPro" id="IPR011009">
    <property type="entry name" value="Kinase-like_dom_sf"/>
</dbReference>
<dbReference type="InterPro" id="IPR000719">
    <property type="entry name" value="Prot_kinase_dom"/>
</dbReference>
<keyword evidence="2" id="KW-0723">Serine/threonine-protein kinase</keyword>
<protein>
    <recommendedName>
        <fullName evidence="1">non-specific serine/threonine protein kinase</fullName>
        <ecNumber evidence="1">2.7.11.1</ecNumber>
    </recommendedName>
</protein>
<dbReference type="PROSITE" id="PS00107">
    <property type="entry name" value="PROTEIN_KINASE_ATP"/>
    <property type="match status" value="1"/>
</dbReference>
<reference evidence="12" key="1">
    <citation type="journal article" date="2023" name="Genome Biol. Evol.">
        <title>Long-read-based Genome Assembly of Drosophila gunungcola Reveals Fewer Chemosensory Genes in Flower-breeding Species.</title>
        <authorList>
            <person name="Negi A."/>
            <person name="Liao B.Y."/>
            <person name="Yeh S.D."/>
        </authorList>
    </citation>
    <scope>NUCLEOTIDE SEQUENCE</scope>
    <source>
        <strain evidence="12">Sukarami</strain>
    </source>
</reference>
<name>A0A9Q0BIU3_9MUSC</name>
<feature type="compositionally biased region" description="Basic residues" evidence="10">
    <location>
        <begin position="491"/>
        <end position="510"/>
    </location>
</feature>
<dbReference type="Gene3D" id="1.10.510.10">
    <property type="entry name" value="Transferase(Phosphotransferase) domain 1"/>
    <property type="match status" value="2"/>
</dbReference>
<evidence type="ECO:0000313" key="13">
    <source>
        <dbReference type="Proteomes" id="UP001059596"/>
    </source>
</evidence>
<dbReference type="GO" id="GO:0004674">
    <property type="term" value="F:protein serine/threonine kinase activity"/>
    <property type="evidence" value="ECO:0007669"/>
    <property type="project" value="UniProtKB-KW"/>
</dbReference>
<comment type="catalytic activity">
    <reaction evidence="7">
        <text>L-threonyl-[protein] + ATP = O-phospho-L-threonyl-[protein] + ADP + H(+)</text>
        <dbReference type="Rhea" id="RHEA:46608"/>
        <dbReference type="Rhea" id="RHEA-COMP:11060"/>
        <dbReference type="Rhea" id="RHEA-COMP:11605"/>
        <dbReference type="ChEBI" id="CHEBI:15378"/>
        <dbReference type="ChEBI" id="CHEBI:30013"/>
        <dbReference type="ChEBI" id="CHEBI:30616"/>
        <dbReference type="ChEBI" id="CHEBI:61977"/>
        <dbReference type="ChEBI" id="CHEBI:456216"/>
        <dbReference type="EC" id="2.7.11.1"/>
    </reaction>
</comment>
<evidence type="ECO:0000256" key="2">
    <source>
        <dbReference type="ARBA" id="ARBA00022527"/>
    </source>
</evidence>
<evidence type="ECO:0000256" key="7">
    <source>
        <dbReference type="ARBA" id="ARBA00047899"/>
    </source>
</evidence>
<dbReference type="EC" id="2.7.11.1" evidence="1"/>
<keyword evidence="5" id="KW-0418">Kinase</keyword>
<feature type="domain" description="Protein kinase" evidence="11">
    <location>
        <begin position="141"/>
        <end position="706"/>
    </location>
</feature>
<accession>A0A9Q0BIU3</accession>
<feature type="compositionally biased region" description="Basic and acidic residues" evidence="10">
    <location>
        <begin position="515"/>
        <end position="524"/>
    </location>
</feature>
<dbReference type="PROSITE" id="PS00108">
    <property type="entry name" value="PROTEIN_KINASE_ST"/>
    <property type="match status" value="1"/>
</dbReference>
<feature type="region of interest" description="Disordered" evidence="10">
    <location>
        <begin position="480"/>
        <end position="531"/>
    </location>
</feature>
<dbReference type="SMART" id="SM00220">
    <property type="entry name" value="S_TKc"/>
    <property type="match status" value="1"/>
</dbReference>
<keyword evidence="4 9" id="KW-0547">Nucleotide-binding</keyword>
<evidence type="ECO:0000256" key="6">
    <source>
        <dbReference type="ARBA" id="ARBA00022840"/>
    </source>
</evidence>
<dbReference type="PANTHER" id="PTHR47634">
    <property type="entry name" value="PROTEIN KINASE DOMAIN-CONTAINING PROTEIN-RELATED"/>
    <property type="match status" value="1"/>
</dbReference>
<dbReference type="GO" id="GO:0000245">
    <property type="term" value="P:spliceosomal complex assembly"/>
    <property type="evidence" value="ECO:0007669"/>
    <property type="project" value="TreeGrafter"/>
</dbReference>
<dbReference type="PANTHER" id="PTHR47634:SF9">
    <property type="entry name" value="PROTEIN KINASE DOMAIN-CONTAINING PROTEIN-RELATED"/>
    <property type="match status" value="1"/>
</dbReference>
<evidence type="ECO:0000256" key="1">
    <source>
        <dbReference type="ARBA" id="ARBA00012513"/>
    </source>
</evidence>
<dbReference type="InterPro" id="IPR008271">
    <property type="entry name" value="Ser/Thr_kinase_AS"/>
</dbReference>
<evidence type="ECO:0000256" key="3">
    <source>
        <dbReference type="ARBA" id="ARBA00022679"/>
    </source>
</evidence>
<dbReference type="Gene3D" id="3.30.200.20">
    <property type="entry name" value="Phosphorylase Kinase, domain 1"/>
    <property type="match status" value="1"/>
</dbReference>
<evidence type="ECO:0000256" key="5">
    <source>
        <dbReference type="ARBA" id="ARBA00022777"/>
    </source>
</evidence>
<evidence type="ECO:0000256" key="10">
    <source>
        <dbReference type="SAM" id="MobiDB-lite"/>
    </source>
</evidence>
<keyword evidence="3" id="KW-0808">Transferase</keyword>
<proteinExistence type="predicted"/>
<evidence type="ECO:0000256" key="8">
    <source>
        <dbReference type="ARBA" id="ARBA00048679"/>
    </source>
</evidence>
<organism evidence="12 13">
    <name type="scientific">Drosophila gunungcola</name>
    <name type="common">fruit fly</name>
    <dbReference type="NCBI Taxonomy" id="103775"/>
    <lineage>
        <taxon>Eukaryota</taxon>
        <taxon>Metazoa</taxon>
        <taxon>Ecdysozoa</taxon>
        <taxon>Arthropoda</taxon>
        <taxon>Hexapoda</taxon>
        <taxon>Insecta</taxon>
        <taxon>Pterygota</taxon>
        <taxon>Neoptera</taxon>
        <taxon>Endopterygota</taxon>
        <taxon>Diptera</taxon>
        <taxon>Brachycera</taxon>
        <taxon>Muscomorpha</taxon>
        <taxon>Ephydroidea</taxon>
        <taxon>Drosophilidae</taxon>
        <taxon>Drosophila</taxon>
        <taxon>Sophophora</taxon>
    </lineage>
</organism>
<dbReference type="GO" id="GO:0005737">
    <property type="term" value="C:cytoplasm"/>
    <property type="evidence" value="ECO:0007669"/>
    <property type="project" value="TreeGrafter"/>
</dbReference>
<dbReference type="InterPro" id="IPR017441">
    <property type="entry name" value="Protein_kinase_ATP_BS"/>
</dbReference>
<feature type="region of interest" description="Disordered" evidence="10">
    <location>
        <begin position="310"/>
        <end position="329"/>
    </location>
</feature>
<dbReference type="AlphaFoldDB" id="A0A9Q0BIU3"/>
<evidence type="ECO:0000313" key="12">
    <source>
        <dbReference type="EMBL" id="KAI8033230.1"/>
    </source>
</evidence>
<sequence>MSDEVHTQDRMKSQMQAQVESPIQKLYPTMSQNLEQLGHQLHGVYRTGADQRYESYEPSPSLEDDLEMPLRRRSVNMESFVVCSEESDSTLVLGHKEEVEVEMEEEDECSSQNNGMNENSYEYREGGYHPVAVGDIFHNRYYAISKLGWGQFSTVWLCFDAQLERYCAVKVVKSGDQFMETARDEIRLLRAVDDCDWHPLRHRLVEFLDQFYVTGPHGRHLCLVFEVLGDNLLTLIQRSGYQGLPLWNIKQIALQVLEGLCFLHEHCEIIHTDLKPENVLLVADDVAIRGLASQAATDFLGVHSQKQQLHRTRHGPGSVRHSHRSAQDDHVKLTKTAKRKMRAQAKRSVTFFQEHRQWLRKRAIEDLLGLAAQGLLQPMTAVEGVTGQLPFMPFSFDGLVILEDSDLRDLELELEDDESMWDRDDVPAPGTLTRSYSLPNIPRRRQWNSALPANPVRSSALRLLSHSPEEFMRFVQEKVTESDLAEQNRHQPGRKQKGARKHSKGTRKKSSYSAKAEKHKDNSKEPNWGIIASRDPATQDCELKLKIADMGNGCWFDRHYTDDIQTREYRSVEVILGAGYNETADIWSAACLFWELATGKYLFDPQVRRGRASQDEVHIASIIETCGPIPYNLIDVGDYSMEVFKPSGQLRNIAHLQPRSLVDVLVNQHGWARLEAKDFVSFLEPMLQTDPRKRISALDALRHRWLHQPLHCRDTPDPRASIQVPDESHA</sequence>
<dbReference type="FunFam" id="1.10.510.10:FF:000275">
    <property type="entry name" value="SRSF protein kinase 2 isoform X3"/>
    <property type="match status" value="1"/>
</dbReference>
<dbReference type="EMBL" id="JAMKOV010000163">
    <property type="protein sequence ID" value="KAI8033230.1"/>
    <property type="molecule type" value="Genomic_DNA"/>
</dbReference>
<dbReference type="GO" id="GO:0050684">
    <property type="term" value="P:regulation of mRNA processing"/>
    <property type="evidence" value="ECO:0007669"/>
    <property type="project" value="TreeGrafter"/>
</dbReference>
<dbReference type="FunFam" id="3.30.200.20:FF:000770">
    <property type="entry name" value="SRSF protein kinase 2"/>
    <property type="match status" value="1"/>
</dbReference>
<keyword evidence="6 9" id="KW-0067">ATP-binding</keyword>
<dbReference type="InterPro" id="IPR051334">
    <property type="entry name" value="SRPK"/>
</dbReference>
<comment type="caution">
    <text evidence="12">The sequence shown here is derived from an EMBL/GenBank/DDBJ whole genome shotgun (WGS) entry which is preliminary data.</text>
</comment>
<dbReference type="Pfam" id="PF00069">
    <property type="entry name" value="Pkinase"/>
    <property type="match status" value="2"/>
</dbReference>
<dbReference type="PROSITE" id="PS50011">
    <property type="entry name" value="PROTEIN_KINASE_DOM"/>
    <property type="match status" value="1"/>
</dbReference>
<dbReference type="SUPFAM" id="SSF56112">
    <property type="entry name" value="Protein kinase-like (PK-like)"/>
    <property type="match status" value="1"/>
</dbReference>
<evidence type="ECO:0000256" key="4">
    <source>
        <dbReference type="ARBA" id="ARBA00022741"/>
    </source>
</evidence>
<dbReference type="Proteomes" id="UP001059596">
    <property type="component" value="Unassembled WGS sequence"/>
</dbReference>
<dbReference type="GO" id="GO:0005524">
    <property type="term" value="F:ATP binding"/>
    <property type="evidence" value="ECO:0007669"/>
    <property type="project" value="UniProtKB-UniRule"/>
</dbReference>